<keyword evidence="1" id="KW-0175">Coiled coil</keyword>
<dbReference type="EMBL" id="FN668639">
    <property type="protein sequence ID" value="CBK20982.2"/>
    <property type="molecule type" value="Genomic_DNA"/>
</dbReference>
<protein>
    <submittedName>
        <fullName evidence="2">Uncharacterized protein</fullName>
    </submittedName>
</protein>
<proteinExistence type="predicted"/>
<accession>D8LXI7</accession>
<dbReference type="InParanoid" id="D8LXI7"/>
<sequence>MALEINEKEVAAASSFELWKETEAGKEKIGKLKSSIVSRGVSEETAESKAEETYKRRVLSKAVEAVQEKFEEEKKAIEEEIREKQAALETMGK</sequence>
<dbReference type="Proteomes" id="UP000008312">
    <property type="component" value="Unassembled WGS sequence"/>
</dbReference>
<dbReference type="AlphaFoldDB" id="D8LXI7"/>
<name>D8LXI7_BLAHO</name>
<dbReference type="GeneID" id="24918485"/>
<gene>
    <name evidence="2" type="ORF">GSBLH_T00001212001</name>
</gene>
<reference evidence="2" key="1">
    <citation type="submission" date="2010-02" db="EMBL/GenBank/DDBJ databases">
        <title>Sequencing and annotation of the Blastocystis hominis genome.</title>
        <authorList>
            <person name="Wincker P."/>
        </authorList>
    </citation>
    <scope>NUCLEOTIDE SEQUENCE</scope>
    <source>
        <strain evidence="2">Singapore isolate B</strain>
    </source>
</reference>
<feature type="coiled-coil region" evidence="1">
    <location>
        <begin position="60"/>
        <end position="90"/>
    </location>
</feature>
<evidence type="ECO:0000256" key="1">
    <source>
        <dbReference type="SAM" id="Coils"/>
    </source>
</evidence>
<evidence type="ECO:0000313" key="2">
    <source>
        <dbReference type="EMBL" id="CBK20982.2"/>
    </source>
</evidence>
<keyword evidence="3" id="KW-1185">Reference proteome</keyword>
<organism evidence="2">
    <name type="scientific">Blastocystis hominis</name>
    <dbReference type="NCBI Taxonomy" id="12968"/>
    <lineage>
        <taxon>Eukaryota</taxon>
        <taxon>Sar</taxon>
        <taxon>Stramenopiles</taxon>
        <taxon>Bigyra</taxon>
        <taxon>Opalozoa</taxon>
        <taxon>Opalinata</taxon>
        <taxon>Blastocystidae</taxon>
        <taxon>Blastocystis</taxon>
    </lineage>
</organism>
<evidence type="ECO:0000313" key="3">
    <source>
        <dbReference type="Proteomes" id="UP000008312"/>
    </source>
</evidence>
<dbReference type="RefSeq" id="XP_012895030.1">
    <property type="nucleotide sequence ID" value="XM_013039576.1"/>
</dbReference>